<accession>A0ABV5KSA2</accession>
<feature type="transmembrane region" description="Helical" evidence="1">
    <location>
        <begin position="250"/>
        <end position="269"/>
    </location>
</feature>
<protein>
    <submittedName>
        <fullName evidence="2">Uncharacterized protein</fullName>
    </submittedName>
</protein>
<feature type="transmembrane region" description="Helical" evidence="1">
    <location>
        <begin position="158"/>
        <end position="178"/>
    </location>
</feature>
<proteinExistence type="predicted"/>
<feature type="transmembrane region" description="Helical" evidence="1">
    <location>
        <begin position="71"/>
        <end position="92"/>
    </location>
</feature>
<feature type="transmembrane region" description="Helical" evidence="1">
    <location>
        <begin position="225"/>
        <end position="244"/>
    </location>
</feature>
<feature type="transmembrane region" description="Helical" evidence="1">
    <location>
        <begin position="124"/>
        <end position="146"/>
    </location>
</feature>
<evidence type="ECO:0000313" key="3">
    <source>
        <dbReference type="Proteomes" id="UP001589747"/>
    </source>
</evidence>
<organism evidence="2 3">
    <name type="scientific">Paenibacillus aurantiacus</name>
    <dbReference type="NCBI Taxonomy" id="1936118"/>
    <lineage>
        <taxon>Bacteria</taxon>
        <taxon>Bacillati</taxon>
        <taxon>Bacillota</taxon>
        <taxon>Bacilli</taxon>
        <taxon>Bacillales</taxon>
        <taxon>Paenibacillaceae</taxon>
        <taxon>Paenibacillus</taxon>
    </lineage>
</organism>
<gene>
    <name evidence="2" type="ORF">ACFFSY_19440</name>
</gene>
<dbReference type="RefSeq" id="WP_377497091.1">
    <property type="nucleotide sequence ID" value="NZ_JBHMDO010000033.1"/>
</dbReference>
<sequence length="286" mass="33762">MPNMAWYYGLIAIGIIITAFALRRRRNLADWLTYFLFTTACSWVGESFILFVFHGYDYKPGIYRDLFANNILGHIIANSSYWAATAVAVMYYRTPARWIGVFSLGFMLTEVLFVRAGIYEQHWWRTWMTGICAFAFMLLMKMWYILLQNRTFAFPRIAVFWTIAWIMLQTPTSVLMLFDKQFFRVHWVENAYRDSTLFTGFVYHVFMASAVLLFMYVPKGWYWRLVPFVMLATTDTVLFHMGILQIAGNWNLIDLISIRAITLAVIYLLEHYSLREERVEGQETAR</sequence>
<keyword evidence="1" id="KW-0812">Transmembrane</keyword>
<keyword evidence="3" id="KW-1185">Reference proteome</keyword>
<feature type="transmembrane region" description="Helical" evidence="1">
    <location>
        <begin position="6"/>
        <end position="22"/>
    </location>
</feature>
<feature type="transmembrane region" description="Helical" evidence="1">
    <location>
        <begin position="198"/>
        <end position="218"/>
    </location>
</feature>
<dbReference type="EMBL" id="JBHMDO010000033">
    <property type="protein sequence ID" value="MFB9328107.1"/>
    <property type="molecule type" value="Genomic_DNA"/>
</dbReference>
<feature type="transmembrane region" description="Helical" evidence="1">
    <location>
        <begin position="99"/>
        <end position="118"/>
    </location>
</feature>
<keyword evidence="1" id="KW-1133">Transmembrane helix</keyword>
<name>A0ABV5KSA2_9BACL</name>
<reference evidence="2 3" key="1">
    <citation type="submission" date="2024-09" db="EMBL/GenBank/DDBJ databases">
        <authorList>
            <person name="Sun Q."/>
            <person name="Mori K."/>
        </authorList>
    </citation>
    <scope>NUCLEOTIDE SEQUENCE [LARGE SCALE GENOMIC DNA]</scope>
    <source>
        <strain evidence="2 3">TISTR 2452</strain>
    </source>
</reference>
<evidence type="ECO:0000256" key="1">
    <source>
        <dbReference type="SAM" id="Phobius"/>
    </source>
</evidence>
<feature type="transmembrane region" description="Helical" evidence="1">
    <location>
        <begin position="34"/>
        <end position="56"/>
    </location>
</feature>
<evidence type="ECO:0000313" key="2">
    <source>
        <dbReference type="EMBL" id="MFB9328107.1"/>
    </source>
</evidence>
<keyword evidence="1" id="KW-0472">Membrane</keyword>
<dbReference type="Proteomes" id="UP001589747">
    <property type="component" value="Unassembled WGS sequence"/>
</dbReference>
<comment type="caution">
    <text evidence="2">The sequence shown here is derived from an EMBL/GenBank/DDBJ whole genome shotgun (WGS) entry which is preliminary data.</text>
</comment>